<protein>
    <submittedName>
        <fullName evidence="3">Putative repeat protein (TIGR01451 family)</fullName>
    </submittedName>
</protein>
<dbReference type="PANTHER" id="PTHR35580:SF1">
    <property type="entry name" value="PHYTASE-LIKE DOMAIN-CONTAINING PROTEIN"/>
    <property type="match status" value="1"/>
</dbReference>
<dbReference type="Pfam" id="PF25778">
    <property type="entry name" value="DUF7948"/>
    <property type="match status" value="1"/>
</dbReference>
<evidence type="ECO:0000259" key="2">
    <source>
        <dbReference type="Pfam" id="PF25778"/>
    </source>
</evidence>
<dbReference type="PANTHER" id="PTHR35580">
    <property type="entry name" value="CELL SURFACE GLYCOPROTEIN (S-LAYER PROTEIN)-LIKE PROTEIN"/>
    <property type="match status" value="1"/>
</dbReference>
<proteinExistence type="predicted"/>
<name>A0A7W9W925_ARMRO</name>
<dbReference type="EMBL" id="JACHGW010000004">
    <property type="protein sequence ID" value="MBB6052755.1"/>
    <property type="molecule type" value="Genomic_DNA"/>
</dbReference>
<dbReference type="InterPro" id="IPR001434">
    <property type="entry name" value="OmcB-like_DUF11"/>
</dbReference>
<reference evidence="3 4" key="1">
    <citation type="submission" date="2020-08" db="EMBL/GenBank/DDBJ databases">
        <title>Genomic Encyclopedia of Type Strains, Phase IV (KMG-IV): sequencing the most valuable type-strain genomes for metagenomic binning, comparative biology and taxonomic classification.</title>
        <authorList>
            <person name="Goeker M."/>
        </authorList>
    </citation>
    <scope>NUCLEOTIDE SEQUENCE [LARGE SCALE GENOMIC DNA]</scope>
    <source>
        <strain evidence="3 4">DSM 23562</strain>
    </source>
</reference>
<organism evidence="3 4">
    <name type="scientific">Armatimonas rosea</name>
    <dbReference type="NCBI Taxonomy" id="685828"/>
    <lineage>
        <taxon>Bacteria</taxon>
        <taxon>Bacillati</taxon>
        <taxon>Armatimonadota</taxon>
        <taxon>Armatimonadia</taxon>
        <taxon>Armatimonadales</taxon>
        <taxon>Armatimonadaceae</taxon>
        <taxon>Armatimonas</taxon>
    </lineage>
</organism>
<dbReference type="Proteomes" id="UP000520814">
    <property type="component" value="Unassembled WGS sequence"/>
</dbReference>
<comment type="caution">
    <text evidence="3">The sequence shown here is derived from an EMBL/GenBank/DDBJ whole genome shotgun (WGS) entry which is preliminary data.</text>
</comment>
<sequence>MKRVSWGFVAALVGSQAQAMERPIIFEERAPAQFLAHAHGFQLGLSGAGARLTLPDGRRVGLAPVAARSVPLEADGARSIMNAYHGNRPEAWRTGRHASSALRQRGLWQGIDLCWYSQNGELEYDLIVAPGSDPRKIGFRTHGATPRLLPNGTLAMGTLRWKPPVAYQLQAGKRVSVPVRYTLSKGGVLGFSTGRYDRKKPLVIDPALVSSSFLGGSGQEYVFGVTTDASGAAYVMGATTSGGAGRKDLFVSKISAAGTLVYTTFIGGSNNEGGSDLGGIAVDSAGNAFVTSDTFSTDFPATPGAFQTTSGGRLDAALVKLSPTGALLWASYYGGTQDEFPAAVAVSPTGQPVIVGQTTSSDLSTTPGAFQRARGVGNDGFIARFPSGGNGLLYGTFLGGNDLDFVAAATYSASGNLYVTGGTYSSNFPILLPPGASHLGLGGGSDTFVARFNPDDSVGYINRFGGSNEDQPKFSGALTVDSLENVTVVGETNSTNFPVYGGLQSAPQGSMDGFVFQLGPTGLRNWATYLGGSGFDSAFAVSADAGGMLYITGTSSSNNFPLDGAFFTNPGAYALRLTSSGALAGSTFLDRQLGVAGIVSIPTALGDAWVAGSTSSTTMPTRDAFQPSFGGGFSDGFLSRLHFDAVDLEVTQTAAPYTYYSGDVATFTIRVTNIGPDAASNVTLTDTISGTELADPDNHATLTLLGADTTLGSLTISGRVVTVNLGTMVPGATATIRVSVRMTVETANLAVFSQAVVATTPTDARPRNNTSTTSLLTHVDTRPRIVSLSPSAVAAGSPDFELTVRGQNFLPGSVVRVNGLLRSTTYIDSYLVRAQVRAGDVSAPGVVPITVQTPEGTSPAAPLTVGTPRLSLSATARVAPGGGWLLDVRVLNSGTAAALSTLLNAATLGSTSTTSSLPQLLGTIGTSGAATTTLAFPAGSGVSGNSALLRLSGSHALGTFGGTLRVLLP</sequence>
<feature type="domain" description="DUF11" evidence="1">
    <location>
        <begin position="647"/>
        <end position="774"/>
    </location>
</feature>
<dbReference type="InterPro" id="IPR014756">
    <property type="entry name" value="Ig_E-set"/>
</dbReference>
<keyword evidence="4" id="KW-1185">Reference proteome</keyword>
<evidence type="ECO:0000313" key="3">
    <source>
        <dbReference type="EMBL" id="MBB6052755.1"/>
    </source>
</evidence>
<dbReference type="InterPro" id="IPR013783">
    <property type="entry name" value="Ig-like_fold"/>
</dbReference>
<dbReference type="Pfam" id="PF01345">
    <property type="entry name" value="DUF11"/>
    <property type="match status" value="1"/>
</dbReference>
<dbReference type="InterPro" id="IPR052918">
    <property type="entry name" value="Motility_Chemotaxis_Reg"/>
</dbReference>
<feature type="domain" description="DUF7948" evidence="2">
    <location>
        <begin position="78"/>
        <end position="206"/>
    </location>
</feature>
<dbReference type="NCBIfam" id="TIGR01451">
    <property type="entry name" value="B_ant_repeat"/>
    <property type="match status" value="1"/>
</dbReference>
<dbReference type="InterPro" id="IPR057708">
    <property type="entry name" value="DUF7948"/>
</dbReference>
<evidence type="ECO:0000313" key="4">
    <source>
        <dbReference type="Proteomes" id="UP000520814"/>
    </source>
</evidence>
<evidence type="ECO:0000259" key="1">
    <source>
        <dbReference type="Pfam" id="PF01345"/>
    </source>
</evidence>
<gene>
    <name evidence="3" type="ORF">HNQ39_004576</name>
</gene>
<dbReference type="Gene3D" id="2.60.40.10">
    <property type="entry name" value="Immunoglobulins"/>
    <property type="match status" value="2"/>
</dbReference>
<dbReference type="AlphaFoldDB" id="A0A7W9W925"/>
<dbReference type="SUPFAM" id="SSF81296">
    <property type="entry name" value="E set domains"/>
    <property type="match status" value="1"/>
</dbReference>
<accession>A0A7W9W925</accession>
<dbReference type="RefSeq" id="WP_184202356.1">
    <property type="nucleotide sequence ID" value="NZ_JACHGW010000004.1"/>
</dbReference>
<dbReference type="InterPro" id="IPR047589">
    <property type="entry name" value="DUF11_rpt"/>
</dbReference>